<feature type="transmembrane region" description="Helical" evidence="10">
    <location>
        <begin position="210"/>
        <end position="234"/>
    </location>
</feature>
<dbReference type="Proteomes" id="UP000826651">
    <property type="component" value="Unassembled WGS sequence"/>
</dbReference>
<feature type="transmembrane region" description="Helical" evidence="10">
    <location>
        <begin position="319"/>
        <end position="340"/>
    </location>
</feature>
<evidence type="ECO:0000256" key="10">
    <source>
        <dbReference type="SAM" id="Phobius"/>
    </source>
</evidence>
<sequence>MHAPNAQDGPSAPTLPSLHSRRYLEILLMAAAVGVPISAVAWGYMQLVHRLQHWVYEDLPAAVGFGQTPIWWPVAPMVLAGLLVGLTVRYLPGRGGDSPADGFHAGPPPPLRELPGIVLATVASLGLGAVVGPEAPLIALGAGLAARAPEAFRRGHDVQAVAVVGAAGSFAAISLLLGSPLLGAFLVMEAAAVGGTVLGLMMLPGLLAAGIGALVIIGLGSLTGLGTASLAIPGLPEYVRPDVVQFGWAVGIGLMAPFLGLAIQRLARVVRDRVGSRPVLGTSVVGLAIAGLAIAYAALTGEAPTAVLFSGELALGPLLLQAADYSVLTLVLLMVFKGLAYALSLGAFRGGPVFPGMFLGAAGGVALSHLPGLPTVAGAAMGIAAMCVVMLRMPLVSVLLATLLLSQGLALMPLVIVAVVVAHVLTAYLARAGTAAGPAAPGAVGRTQVQPS</sequence>
<reference evidence="11 12" key="1">
    <citation type="submission" date="2021-04" db="EMBL/GenBank/DDBJ databases">
        <title>Ruania sp. nov., isolated from sandy soil of mangrove forest.</title>
        <authorList>
            <person name="Ge X."/>
            <person name="Huang R."/>
            <person name="Liu W."/>
        </authorList>
    </citation>
    <scope>NUCLEOTIDE SEQUENCE [LARGE SCALE GENOMIC DNA]</scope>
    <source>
        <strain evidence="11 12">N2-46</strain>
    </source>
</reference>
<dbReference type="Pfam" id="PF00654">
    <property type="entry name" value="Voltage_CLC"/>
    <property type="match status" value="1"/>
</dbReference>
<evidence type="ECO:0000256" key="1">
    <source>
        <dbReference type="ARBA" id="ARBA00004141"/>
    </source>
</evidence>
<protein>
    <submittedName>
        <fullName evidence="11">Chloride channel protein</fullName>
    </submittedName>
</protein>
<evidence type="ECO:0000256" key="3">
    <source>
        <dbReference type="ARBA" id="ARBA00022692"/>
    </source>
</evidence>
<accession>A0ABS7S708</accession>
<keyword evidence="4 10" id="KW-1133">Transmembrane helix</keyword>
<dbReference type="PRINTS" id="PR00762">
    <property type="entry name" value="CLCHANNEL"/>
</dbReference>
<organism evidence="11 12">
    <name type="scientific">Occultella gossypii</name>
    <dbReference type="NCBI Taxonomy" id="2800820"/>
    <lineage>
        <taxon>Bacteria</taxon>
        <taxon>Bacillati</taxon>
        <taxon>Actinomycetota</taxon>
        <taxon>Actinomycetes</taxon>
        <taxon>Micrococcales</taxon>
        <taxon>Ruaniaceae</taxon>
        <taxon>Occultella</taxon>
    </lineage>
</organism>
<feature type="transmembrane region" description="Helical" evidence="10">
    <location>
        <begin position="158"/>
        <end position="177"/>
    </location>
</feature>
<dbReference type="Gene3D" id="1.10.3080.10">
    <property type="entry name" value="Clc chloride channel"/>
    <property type="match status" value="1"/>
</dbReference>
<dbReference type="PANTHER" id="PTHR43427">
    <property type="entry name" value="CHLORIDE CHANNEL PROTEIN CLC-E"/>
    <property type="match status" value="1"/>
</dbReference>
<keyword evidence="2" id="KW-0813">Transport</keyword>
<dbReference type="RefSeq" id="WP_223404222.1">
    <property type="nucleotide sequence ID" value="NZ_JAGSHT010000007.1"/>
</dbReference>
<evidence type="ECO:0000256" key="5">
    <source>
        <dbReference type="ARBA" id="ARBA00023065"/>
    </source>
</evidence>
<evidence type="ECO:0000313" key="12">
    <source>
        <dbReference type="Proteomes" id="UP000826651"/>
    </source>
</evidence>
<evidence type="ECO:0000256" key="8">
    <source>
        <dbReference type="ARBA" id="ARBA00023214"/>
    </source>
</evidence>
<evidence type="ECO:0000256" key="4">
    <source>
        <dbReference type="ARBA" id="ARBA00022989"/>
    </source>
</evidence>
<feature type="transmembrane region" description="Helical" evidence="10">
    <location>
        <begin position="23"/>
        <end position="44"/>
    </location>
</feature>
<dbReference type="InterPro" id="IPR014743">
    <property type="entry name" value="Cl-channel_core"/>
</dbReference>
<keyword evidence="5" id="KW-0406">Ion transport</keyword>
<dbReference type="EMBL" id="JAGSHT010000007">
    <property type="protein sequence ID" value="MBZ2195867.1"/>
    <property type="molecule type" value="Genomic_DNA"/>
</dbReference>
<keyword evidence="7" id="KW-0869">Chloride channel</keyword>
<name>A0ABS7S708_9MICO</name>
<comment type="subcellular location">
    <subcellularLocation>
        <location evidence="1">Membrane</location>
        <topology evidence="1">Multi-pass membrane protein</topology>
    </subcellularLocation>
</comment>
<keyword evidence="9" id="KW-0407">Ion channel</keyword>
<proteinExistence type="predicted"/>
<dbReference type="SUPFAM" id="SSF81340">
    <property type="entry name" value="Clc chloride channel"/>
    <property type="match status" value="1"/>
</dbReference>
<evidence type="ECO:0000256" key="2">
    <source>
        <dbReference type="ARBA" id="ARBA00022448"/>
    </source>
</evidence>
<keyword evidence="8" id="KW-0868">Chloride</keyword>
<evidence type="ECO:0000256" key="9">
    <source>
        <dbReference type="ARBA" id="ARBA00023303"/>
    </source>
</evidence>
<evidence type="ECO:0000256" key="7">
    <source>
        <dbReference type="ARBA" id="ARBA00023173"/>
    </source>
</evidence>
<dbReference type="InterPro" id="IPR001807">
    <property type="entry name" value="ClC"/>
</dbReference>
<feature type="transmembrane region" description="Helical" evidence="10">
    <location>
        <begin position="352"/>
        <end position="370"/>
    </location>
</feature>
<evidence type="ECO:0000256" key="6">
    <source>
        <dbReference type="ARBA" id="ARBA00023136"/>
    </source>
</evidence>
<keyword evidence="6 10" id="KW-0472">Membrane</keyword>
<gene>
    <name evidence="11" type="ORF">KCQ71_06870</name>
</gene>
<feature type="transmembrane region" description="Helical" evidence="10">
    <location>
        <begin position="70"/>
        <end position="91"/>
    </location>
</feature>
<comment type="caution">
    <text evidence="11">The sequence shown here is derived from an EMBL/GenBank/DDBJ whole genome shotgun (WGS) entry which is preliminary data.</text>
</comment>
<feature type="transmembrane region" description="Helical" evidence="10">
    <location>
        <begin position="183"/>
        <end position="203"/>
    </location>
</feature>
<feature type="transmembrane region" description="Helical" evidence="10">
    <location>
        <begin position="408"/>
        <end position="430"/>
    </location>
</feature>
<evidence type="ECO:0000313" key="11">
    <source>
        <dbReference type="EMBL" id="MBZ2195867.1"/>
    </source>
</evidence>
<feature type="transmembrane region" description="Helical" evidence="10">
    <location>
        <begin position="246"/>
        <end position="267"/>
    </location>
</feature>
<dbReference type="InterPro" id="IPR050368">
    <property type="entry name" value="ClC-type_chloride_channel"/>
</dbReference>
<dbReference type="PANTHER" id="PTHR43427:SF6">
    <property type="entry name" value="CHLORIDE CHANNEL PROTEIN CLC-E"/>
    <property type="match status" value="1"/>
</dbReference>
<feature type="transmembrane region" description="Helical" evidence="10">
    <location>
        <begin position="117"/>
        <end position="146"/>
    </location>
</feature>
<feature type="transmembrane region" description="Helical" evidence="10">
    <location>
        <begin position="376"/>
        <end position="401"/>
    </location>
</feature>
<keyword evidence="3 10" id="KW-0812">Transmembrane</keyword>
<feature type="transmembrane region" description="Helical" evidence="10">
    <location>
        <begin position="279"/>
        <end position="299"/>
    </location>
</feature>
<keyword evidence="12" id="KW-1185">Reference proteome</keyword>